<dbReference type="PaxDb" id="8355-A0A1L8HKX1"/>
<feature type="compositionally biased region" description="Acidic residues" evidence="4">
    <location>
        <begin position="3056"/>
        <end position="3065"/>
    </location>
</feature>
<feature type="compositionally biased region" description="Polar residues" evidence="4">
    <location>
        <begin position="2269"/>
        <end position="2288"/>
    </location>
</feature>
<dbReference type="GeneID" id="108706544"/>
<keyword evidence="6" id="KW-1185">Reference proteome</keyword>
<feature type="compositionally biased region" description="Polar residues" evidence="4">
    <location>
        <begin position="3129"/>
        <end position="3142"/>
    </location>
</feature>
<feature type="compositionally biased region" description="Basic and acidic residues" evidence="4">
    <location>
        <begin position="2991"/>
        <end position="3029"/>
    </location>
</feature>
<feature type="compositionally biased region" description="Low complexity" evidence="4">
    <location>
        <begin position="757"/>
        <end position="768"/>
    </location>
</feature>
<keyword evidence="3" id="KW-0158">Chromosome</keyword>
<feature type="compositionally biased region" description="Acidic residues" evidence="4">
    <location>
        <begin position="369"/>
        <end position="395"/>
    </location>
</feature>
<feature type="compositionally biased region" description="Basic and acidic residues" evidence="4">
    <location>
        <begin position="2923"/>
        <end position="2954"/>
    </location>
</feature>
<evidence type="ECO:0000256" key="2">
    <source>
        <dbReference type="ARBA" id="ARBA00008463"/>
    </source>
</evidence>
<dbReference type="Bgee" id="108706544">
    <property type="expression patterns" value="Expressed in blastula and 19 other cell types or tissues"/>
</dbReference>
<feature type="compositionally biased region" description="Basic and acidic residues" evidence="4">
    <location>
        <begin position="2762"/>
        <end position="2784"/>
    </location>
</feature>
<feature type="compositionally biased region" description="Basic and acidic residues" evidence="4">
    <location>
        <begin position="615"/>
        <end position="669"/>
    </location>
</feature>
<dbReference type="KEGG" id="xla:108706544"/>
<feature type="domain" description="BOD1/SHG1" evidence="5">
    <location>
        <begin position="14"/>
        <end position="110"/>
    </location>
</feature>
<evidence type="ECO:0000259" key="5">
    <source>
        <dbReference type="Pfam" id="PF05205"/>
    </source>
</evidence>
<feature type="compositionally biased region" description="Basic and acidic residues" evidence="4">
    <location>
        <begin position="714"/>
        <end position="756"/>
    </location>
</feature>
<feature type="compositionally biased region" description="Polar residues" evidence="4">
    <location>
        <begin position="1059"/>
        <end position="1079"/>
    </location>
</feature>
<feature type="compositionally biased region" description="Basic and acidic residues" evidence="4">
    <location>
        <begin position="264"/>
        <end position="331"/>
    </location>
</feature>
<feature type="compositionally biased region" description="Basic and acidic residues" evidence="4">
    <location>
        <begin position="917"/>
        <end position="962"/>
    </location>
</feature>
<feature type="compositionally biased region" description="Polar residues" evidence="4">
    <location>
        <begin position="2785"/>
        <end position="2796"/>
    </location>
</feature>
<comment type="similarity">
    <text evidence="2">Belongs to the BOD1 family.</text>
</comment>
<dbReference type="InterPro" id="IPR055264">
    <property type="entry name" value="BOD1/SHG1_dom"/>
</dbReference>
<feature type="compositionally biased region" description="Basic and acidic residues" evidence="4">
    <location>
        <begin position="538"/>
        <end position="607"/>
    </location>
</feature>
<dbReference type="PANTHER" id="PTHR47391:SF1">
    <property type="entry name" value="BIORIENTATION OF CHROMOSOMES IN CELL DIVISION 1 LIKE 1"/>
    <property type="match status" value="1"/>
</dbReference>
<protein>
    <submittedName>
        <fullName evidence="7">Biorientation of chromosomes in cell division protein 1-like 1 isoform X1</fullName>
    </submittedName>
</protein>
<feature type="region of interest" description="Disordered" evidence="4">
    <location>
        <begin position="2530"/>
        <end position="2622"/>
    </location>
</feature>
<feature type="compositionally biased region" description="Basic and acidic residues" evidence="4">
    <location>
        <begin position="204"/>
        <end position="220"/>
    </location>
</feature>
<dbReference type="OMA" id="VINCEEQ"/>
<feature type="region of interest" description="Disordered" evidence="4">
    <location>
        <begin position="2262"/>
        <end position="2310"/>
    </location>
</feature>
<sequence>MANPPPGDPKLVSQIVNHLKSQGLFDQFRRDCLADVDTKPAYQNLRQRVDNFVASHLASHTWSPHLNKNQLRNNIRQQVLKSGMLESGIDRIISQVVDPKINHLFRPQVEKVVKEYLAMINNKEDGNVNTEQNEERSETSVTLPGSLPAVGPSTNVASDAMSILETISSLNQEATAARALIDTTNQKNSDKGTKRTMQQGVDVTAEKDCTSEETQEVEKSVPDMLVAETELDIKTEDSNDISSTSTIEAFKPPDTVGISQSKDIPNESDEHKAKAIEGEKKYEIIETEKKEEKKEAKSEKRNENPKKGGDAVKVKEESTVKERENEPDKSSCKQKATSTLKEDNLSVDSDTDDYTDVTVSSVHTSDLSSFEEESEEDAVVSDSTEEGEITSDEEDKNIAKPEAEQNEVKTKSNRQTYVHKPYLYSKYYSDSDDELSVEQHRQSVAKEKEERLLKRQMKRERLEEKRKQKAAEKTKNLKISQGKAGPSKHVKGKSTSIKEVLKEQMFLEKKVARSKKKIRGSRNEKKSLKPNLLEEDMKDLMKNESHEKMLLAKEEPAEECKTDIRTEKEYKKKTPLEKNETNVEELQRQKSVHKTEKLVKKDSHDCESPSMKVAQKKDTKMHRNDREKTVPEDRSSTKHRSKTDNLHKPNDKSDPQKSKKNSKDDDNLHKRSQSKSSSEERSDRKSKYKNESKSTSNSKEEKTSGTMHLNKMGENVHKESKQERRQSEEKSRSEQKYKRSLSDSRTHRDSQNDSRQHSSSSQKKSKISSADKSESDLTHTNYSKQEESTHRDKRRSYSCSEERISSKIKSKSSIKSSKLSDHEDPAQKNDKDKNSLHNYMEKHQKLKPEDSEEGKDAVSAQTSSTVSKDASYKSKHSGDKEKEKSRSDNKERSSSKLDKKHMGENLKSTSSKHGHKDSKQKGESSKSDDKGSRSTDEKRAREKSSLDRKSSKKNTLEFKGESSKGSMPSKKGSKLESDGYDHAGRKRKLSSCSSDTKDMASITNDELSCDSIKTERVEKGSESIEPVAASETSVELNNFRPNIDATSTESEYGKESRLQQESSISGLNAESACSSNSPAKHSESKHGHNFTQPCEHDTRQYSETAAATVDSGSCSERSRVSNAESTRIGYFTDLHHVSGGGPLDLAQTSPKPESCLTINSNISPLDASVETTQSNDVISTTAACETDANEETVKIKHISSNRDTLVVDNIVTGNYVEDDVQMAIDMAENNSESIDEESVSAVGTCFVSYTESSTDSTIVETSSERNSDASLSSRAQDRKTSECEDTATSSCSTIEHTENVSLRGTITYTNSSSENTATSTNIQLDNVMATNSSDNAVGVGYSGECTATTSADFGNVGEADVTMLSENSFEVATTSSTRTVCSPEKSMASAATSSQGEIGVVPEVEAICDLILKSNTSSDGNMASSADTPINAATSSNNQESDTENGDFGEVIENSKRHAASSSVRVDENDDRFVSSENILTHAATSSDHVVENKAADLVSDNDTMNAATSSYNALEKDSLSIPENVIMLAPTSSDSVEVHDGRSVVCENGGLVAATSSDIAAPLSNPNGDSDGIGIIPHASTSSDVSVDNEVLQGSDISLVNAATSSDSTGENNGVLRGSENVHEHAATSSDICVDNGSALGASEDVHEHAATSSNISVDNSGSLQASDNVLANAATSSDSLAENVVLGYSENVLSAASSSSTINSSRIMHSEGSIISSDIDNENIAASSSSITESTLADASGAWLQNPNEDNTASSSSFEDRDSMFQHKTIQFGSADESKTARATSTTQKDVAVNNRCSNIISSGTHVVNSSDSPDMDSSTEVSVNSQIDGGVAASCSSSGTEQGHEHHKHTDHPRENTASSSCALDNSIEDMNVDPEMPSQNGIDEASSSSGSLNRSSSVQHLVHKSSSSPNNINVAASSSVAMNSSSDNLNFSMRCPGNSNDNTATSSSNITVSTADYVLGNNTLATTSSNITMDSSTGEDVELDTEKASTSTSSSTLLNNDNREQDISTEKDSFTASSSTTIENCTDANEETTYSSDKVSGNAATSSNTTYSSKEKNTSCNVISDINSATTSTAIAEIFTADERTEDVNIGCEVNSEATAASSSNAMESSSDSVRGNATSSDSIMDSSLEGGNVSQTTHPDKNEEAASSSSLSSNMRLQEIQTVRVGSQNLEDATTSSSTERANSSFVYSSNNSENNGSYYNAEATVESSFASRSDIDTSGASGDTVALVPSANAMNAAMLAEFNSDDRVNVDYERADEKEDAVSSASSQEHKTCSNGSRQNEIQTRDGAVTSGGAEVSESSMAPKNSEAFHHVISAKTGVMVGDGNVPVEETPVSHTNRIDPSDENLDVEDTENNASFESANCETAVSIGDAYESETPNNQFTLEEGEGAVTSTGITEESDRVKVRQDVRKSNSSCTGVEIEPGGHAMSRQEMTDSNAITEDDESAITSTGAKEEEEEGEGFVTSTGTASEDSSFSSATDENSNIAQMFHFNSKNQHTAVNSEDEREQKTNHEITEEMALSAIILTNTEATAESNAGESAEQNDLHTADEIASVLTTDSSALPSTTQQTHLDQQENKPSAEMEMDTSQGTEELSEEKESVSIQPAADDNRTALNVQGQNLLSSEISEGDLSTSAGESCSVITASRSQDNLNVAKSETHDQKDSDLTMLSKQVSSNDEQTSTDNTDPNHTIKNEDLPLLPLSESVPSYTVPPDGLSAEQGLSFSEHDSMNNSDVVEETECPVPGDGNVVYADEPVADVSEKNELQDEQKEITTDAEEKCLETTSSGAELESNSQDEDRAILAVTKTDMNLTSGQEEEISKATEISQMEQPETGRSESEAELTQPQESSDLGKGPNSGDMTDTNTSEELQSIKQKKLETIGDEDAPKEEQATCETSGSEAQEEPPSEESTPKVKKPRGRKSLEKLKEESLVKEKNTEEMPEEPKPPVETEKRKRGRPPKKRNVPPVPDTESSLQKESSAEGKTSNARHCQDECGLTKKDVHTVEKTEQCQRHSDERSEDKSVEIVRRRGRKPKRSLSSSESEPEKKRKKSVSEEEAEEEEENAEHTEDSDNEDDHKGATTRAASRLEAEKNLPHKPTTRAASKFSSPEPSSRKKRKDKSPSESKSLKNTQMRIKTQLSGTKRRREPSPPPVKSHGQQEEIAPKRTKRQ</sequence>
<feature type="compositionally biased region" description="Polar residues" evidence="4">
    <location>
        <begin position="2649"/>
        <end position="2659"/>
    </location>
</feature>
<feature type="compositionally biased region" description="Low complexity" evidence="4">
    <location>
        <begin position="2044"/>
        <end position="2056"/>
    </location>
</feature>
<feature type="compositionally biased region" description="Polar residues" evidence="4">
    <location>
        <begin position="2972"/>
        <end position="2990"/>
    </location>
</feature>
<feature type="region of interest" description="Disordered" evidence="4">
    <location>
        <begin position="1971"/>
        <end position="2061"/>
    </location>
</feature>
<feature type="compositionally biased region" description="Basic and acidic residues" evidence="4">
    <location>
        <begin position="973"/>
        <end position="983"/>
    </location>
</feature>
<feature type="region of interest" description="Disordered" evidence="4">
    <location>
        <begin position="1805"/>
        <end position="1917"/>
    </location>
</feature>
<dbReference type="InterPro" id="IPR043244">
    <property type="entry name" value="BOD1L1"/>
</dbReference>
<feature type="compositionally biased region" description="Polar residues" evidence="4">
    <location>
        <begin position="2159"/>
        <end position="2192"/>
    </location>
</feature>
<feature type="compositionally biased region" description="Polar residues" evidence="4">
    <location>
        <begin position="1971"/>
        <end position="1980"/>
    </location>
</feature>
<feature type="region of interest" description="Disordered" evidence="4">
    <location>
        <begin position="1253"/>
        <end position="1284"/>
    </location>
</feature>
<feature type="compositionally biased region" description="Polar residues" evidence="4">
    <location>
        <begin position="2018"/>
        <end position="2043"/>
    </location>
</feature>
<feature type="compositionally biased region" description="Basic and acidic residues" evidence="4">
    <location>
        <begin position="818"/>
        <end position="849"/>
    </location>
</feature>
<dbReference type="GO" id="GO:0005694">
    <property type="term" value="C:chromosome"/>
    <property type="evidence" value="ECO:0007669"/>
    <property type="project" value="UniProtKB-SubCell"/>
</dbReference>
<feature type="compositionally biased region" description="Basic residues" evidence="4">
    <location>
        <begin position="2955"/>
        <end position="2965"/>
    </location>
</feature>
<feature type="compositionally biased region" description="Polar residues" evidence="4">
    <location>
        <begin position="2468"/>
        <end position="2506"/>
    </location>
</feature>
<dbReference type="Pfam" id="PF05205">
    <property type="entry name" value="COMPASS-Shg1"/>
    <property type="match status" value="1"/>
</dbReference>
<dbReference type="PANTHER" id="PTHR47391">
    <property type="entry name" value="BIORIENTATION OF CHROMOSOMES IN CELL DIVISION 1 LIKE 1"/>
    <property type="match status" value="1"/>
</dbReference>
<feature type="compositionally biased region" description="Basic and acidic residues" evidence="4">
    <location>
        <begin position="437"/>
        <end position="475"/>
    </location>
</feature>
<feature type="region of interest" description="Disordered" evidence="4">
    <location>
        <begin position="185"/>
        <end position="220"/>
    </location>
</feature>
<feature type="compositionally biased region" description="Polar residues" evidence="4">
    <location>
        <begin position="1030"/>
        <end position="1050"/>
    </location>
</feature>
<gene>
    <name evidence="7" type="primary">LOC108706544</name>
</gene>
<feature type="region of interest" description="Disordered" evidence="4">
    <location>
        <begin position="2649"/>
        <end position="3171"/>
    </location>
</feature>
<feature type="compositionally biased region" description="Polar residues" evidence="4">
    <location>
        <begin position="1805"/>
        <end position="1830"/>
    </location>
</feature>
<evidence type="ECO:0000256" key="3">
    <source>
        <dbReference type="ARBA" id="ARBA00022454"/>
    </source>
</evidence>
<name>A0A1L8HKX1_XENLA</name>
<evidence type="ECO:0000313" key="7">
    <source>
        <dbReference type="RefSeq" id="XP_018098541.1"/>
    </source>
</evidence>
<feature type="compositionally biased region" description="Low complexity" evidence="4">
    <location>
        <begin position="2102"/>
        <end position="2117"/>
    </location>
</feature>
<feature type="compositionally biased region" description="Low complexity" evidence="4">
    <location>
        <begin position="356"/>
        <end position="368"/>
    </location>
</feature>
<evidence type="ECO:0000256" key="4">
    <source>
        <dbReference type="SAM" id="MobiDB-lite"/>
    </source>
</evidence>
<feature type="region of interest" description="Disordered" evidence="4">
    <location>
        <begin position="2335"/>
        <end position="2354"/>
    </location>
</feature>
<dbReference type="RefSeq" id="XP_018098541.1">
    <property type="nucleotide sequence ID" value="XM_018243052.2"/>
</dbReference>
<accession>A0A1L8HKX1</accession>
<reference evidence="7" key="1">
    <citation type="submission" date="2025-08" db="UniProtKB">
        <authorList>
            <consortium name="RefSeq"/>
        </authorList>
    </citation>
    <scope>IDENTIFICATION</scope>
    <source>
        <strain evidence="7">J_2021</strain>
        <tissue evidence="7">Erythrocytes</tissue>
    </source>
</reference>
<feature type="region of interest" description="Disordered" evidence="4">
    <location>
        <begin position="429"/>
        <end position="496"/>
    </location>
</feature>
<feature type="compositionally biased region" description="Polar residues" evidence="4">
    <location>
        <begin position="2559"/>
        <end position="2576"/>
    </location>
</feature>
<feature type="compositionally biased region" description="Low complexity" evidence="4">
    <location>
        <begin position="1890"/>
        <end position="1901"/>
    </location>
</feature>
<proteinExistence type="inferred from homology"/>
<feature type="region of interest" description="Disordered" evidence="4">
    <location>
        <begin position="1101"/>
        <end position="1120"/>
    </location>
</feature>
<feature type="compositionally biased region" description="Low complexity" evidence="4">
    <location>
        <begin position="2700"/>
        <end position="2711"/>
    </location>
</feature>
<feature type="region of interest" description="Disordered" evidence="4">
    <location>
        <begin position="124"/>
        <end position="143"/>
    </location>
</feature>
<feature type="compositionally biased region" description="Polar residues" evidence="4">
    <location>
        <begin position="1418"/>
        <end position="1440"/>
    </location>
</feature>
<feature type="region of interest" description="Disordered" evidence="4">
    <location>
        <begin position="1418"/>
        <end position="1448"/>
    </location>
</feature>
<feature type="compositionally biased region" description="Polar residues" evidence="4">
    <location>
        <begin position="2118"/>
        <end position="2130"/>
    </location>
</feature>
<organism evidence="6 7">
    <name type="scientific">Xenopus laevis</name>
    <name type="common">African clawed frog</name>
    <dbReference type="NCBI Taxonomy" id="8355"/>
    <lineage>
        <taxon>Eukaryota</taxon>
        <taxon>Metazoa</taxon>
        <taxon>Chordata</taxon>
        <taxon>Craniata</taxon>
        <taxon>Vertebrata</taxon>
        <taxon>Euteleostomi</taxon>
        <taxon>Amphibia</taxon>
        <taxon>Batrachia</taxon>
        <taxon>Anura</taxon>
        <taxon>Pipoidea</taxon>
        <taxon>Pipidae</taxon>
        <taxon>Xenopodinae</taxon>
        <taxon>Xenopus</taxon>
        <taxon>Xenopus</taxon>
    </lineage>
</organism>
<feature type="compositionally biased region" description="Basic and acidic residues" evidence="4">
    <location>
        <begin position="677"/>
        <end position="703"/>
    </location>
</feature>
<evidence type="ECO:0000313" key="6">
    <source>
        <dbReference type="Proteomes" id="UP000186698"/>
    </source>
</evidence>
<feature type="region of interest" description="Disordered" evidence="4">
    <location>
        <begin position="232"/>
        <end position="416"/>
    </location>
</feature>
<evidence type="ECO:0000256" key="1">
    <source>
        <dbReference type="ARBA" id="ARBA00004286"/>
    </source>
</evidence>
<feature type="compositionally biased region" description="Polar residues" evidence="4">
    <location>
        <begin position="2671"/>
        <end position="2692"/>
    </location>
</feature>
<feature type="region of interest" description="Disordered" evidence="4">
    <location>
        <begin position="2411"/>
        <end position="2516"/>
    </location>
</feature>
<feature type="compositionally biased region" description="Basic and acidic residues" evidence="4">
    <location>
        <begin position="2660"/>
        <end position="2669"/>
    </location>
</feature>
<feature type="compositionally biased region" description="Basic and acidic residues" evidence="4">
    <location>
        <begin position="3066"/>
        <end position="3080"/>
    </location>
</feature>
<feature type="compositionally biased region" description="Polar residues" evidence="4">
    <location>
        <begin position="2530"/>
        <end position="2547"/>
    </location>
</feature>
<feature type="compositionally biased region" description="Polar residues" evidence="4">
    <location>
        <begin position="859"/>
        <end position="868"/>
    </location>
</feature>
<dbReference type="CTD" id="108706544"/>
<feature type="region of interest" description="Disordered" evidence="4">
    <location>
        <begin position="1017"/>
        <end position="1094"/>
    </location>
</feature>
<feature type="region of interest" description="Disordered" evidence="4">
    <location>
        <begin position="512"/>
        <end position="1004"/>
    </location>
</feature>
<feature type="compositionally biased region" description="Basic and acidic residues" evidence="4">
    <location>
        <begin position="870"/>
        <end position="904"/>
    </location>
</feature>
<dbReference type="OrthoDB" id="7605699at2759"/>
<feature type="region of interest" description="Disordered" evidence="4">
    <location>
        <begin position="2102"/>
        <end position="2201"/>
    </location>
</feature>
<comment type="subcellular location">
    <subcellularLocation>
        <location evidence="1">Chromosome</location>
    </subcellularLocation>
</comment>
<feature type="compositionally biased region" description="Basic and acidic residues" evidence="4">
    <location>
        <begin position="2005"/>
        <end position="2017"/>
    </location>
</feature>
<dbReference type="STRING" id="8355.A0A1L8HKX1"/>
<dbReference type="Proteomes" id="UP000186698">
    <property type="component" value="Chromosome 1S"/>
</dbReference>
<feature type="compositionally biased region" description="Basic and acidic residues" evidence="4">
    <location>
        <begin position="396"/>
        <end position="410"/>
    </location>
</feature>
<feature type="compositionally biased region" description="Polar residues" evidence="4">
    <location>
        <begin position="2861"/>
        <end position="2875"/>
    </location>
</feature>